<organism evidence="3 4">
    <name type="scientific">Pedococcus aerophilus</name>
    <dbReference type="NCBI Taxonomy" id="436356"/>
    <lineage>
        <taxon>Bacteria</taxon>
        <taxon>Bacillati</taxon>
        <taxon>Actinomycetota</taxon>
        <taxon>Actinomycetes</taxon>
        <taxon>Micrococcales</taxon>
        <taxon>Intrasporangiaceae</taxon>
        <taxon>Pedococcus</taxon>
    </lineage>
</organism>
<feature type="transmembrane region" description="Helical" evidence="2">
    <location>
        <begin position="54"/>
        <end position="74"/>
    </location>
</feature>
<reference evidence="3 4" key="1">
    <citation type="journal article" date="2019" name="Int. J. Syst. Evol. Microbiol.">
        <title>The Global Catalogue of Microorganisms (GCM) 10K type strain sequencing project: providing services to taxonomists for standard genome sequencing and annotation.</title>
        <authorList>
            <consortium name="The Broad Institute Genomics Platform"/>
            <consortium name="The Broad Institute Genome Sequencing Center for Infectious Disease"/>
            <person name="Wu L."/>
            <person name="Ma J."/>
        </authorList>
    </citation>
    <scope>NUCLEOTIDE SEQUENCE [LARGE SCALE GENOMIC DNA]</scope>
    <source>
        <strain evidence="3 4">JCM 16378</strain>
    </source>
</reference>
<evidence type="ECO:0008006" key="5">
    <source>
        <dbReference type="Google" id="ProtNLM"/>
    </source>
</evidence>
<dbReference type="EMBL" id="BAAARN010000001">
    <property type="protein sequence ID" value="GAA2730134.1"/>
    <property type="molecule type" value="Genomic_DNA"/>
</dbReference>
<dbReference type="Proteomes" id="UP001501326">
    <property type="component" value="Unassembled WGS sequence"/>
</dbReference>
<gene>
    <name evidence="3" type="ORF">GCM10009867_00880</name>
</gene>
<evidence type="ECO:0000313" key="4">
    <source>
        <dbReference type="Proteomes" id="UP001501326"/>
    </source>
</evidence>
<proteinExistence type="predicted"/>
<feature type="compositionally biased region" description="Basic and acidic residues" evidence="1">
    <location>
        <begin position="179"/>
        <end position="199"/>
    </location>
</feature>
<dbReference type="InterPro" id="IPR019051">
    <property type="entry name" value="Trp_biosyn_TM_oprn/chp"/>
</dbReference>
<keyword evidence="2" id="KW-0812">Transmembrane</keyword>
<evidence type="ECO:0000313" key="3">
    <source>
        <dbReference type="EMBL" id="GAA2730134.1"/>
    </source>
</evidence>
<keyword evidence="2" id="KW-1133">Transmembrane helix</keyword>
<evidence type="ECO:0000256" key="2">
    <source>
        <dbReference type="SAM" id="Phobius"/>
    </source>
</evidence>
<accession>A0ABN3UC86</accession>
<keyword evidence="4" id="KW-1185">Reference proteome</keyword>
<name>A0ABN3UC86_9MICO</name>
<feature type="transmembrane region" description="Helical" evidence="2">
    <location>
        <begin position="131"/>
        <end position="153"/>
    </location>
</feature>
<protein>
    <recommendedName>
        <fullName evidence="5">Trp biosynthesis-associated membrane protein</fullName>
    </recommendedName>
</protein>
<dbReference type="Pfam" id="PF09534">
    <property type="entry name" value="Trp_oprn_chp"/>
    <property type="match status" value="1"/>
</dbReference>
<feature type="transmembrane region" description="Helical" evidence="2">
    <location>
        <begin position="81"/>
        <end position="102"/>
    </location>
</feature>
<keyword evidence="2" id="KW-0472">Membrane</keyword>
<sequence length="199" mass="20016">MKRLRPTSKLFVILLALVGAGLLLTSGGRTWVTGTVDDPVLGSSRITGTGTELATGVVALALVAAAAALASATSGPVVRRITLVVLALAAVAEGVVAVRIALDPEQSLGAVAARALGRTGSIETNASPTSWPWIAVAASVLLLLAAVGGWFGAGSWRGLGARYEAPGAAAGPRGQRVASDWDRLDAGDDPTVRDEPSST</sequence>
<dbReference type="RefSeq" id="WP_344189180.1">
    <property type="nucleotide sequence ID" value="NZ_BAAARN010000001.1"/>
</dbReference>
<feature type="compositionally biased region" description="Low complexity" evidence="1">
    <location>
        <begin position="167"/>
        <end position="178"/>
    </location>
</feature>
<feature type="region of interest" description="Disordered" evidence="1">
    <location>
        <begin position="167"/>
        <end position="199"/>
    </location>
</feature>
<evidence type="ECO:0000256" key="1">
    <source>
        <dbReference type="SAM" id="MobiDB-lite"/>
    </source>
</evidence>
<comment type="caution">
    <text evidence="3">The sequence shown here is derived from an EMBL/GenBank/DDBJ whole genome shotgun (WGS) entry which is preliminary data.</text>
</comment>